<sequence length="200" mass="22057">MDLTGGQWLDGVEQQLAHLRRESNRTAAQSVAAREEAADAKLQIWLQKLTELQGLASRDVALTWALEAATSVLSADFANVQRLHPTGQGLILEAQRGFGRSFLNFFEFTNDRHSACGLAMQEHRPVIVEDVNTSPIFADTQSLDELQKASVRAVRSMPLVDGTGQMLGMISVHYCRPRAHVVSELKRLQLLAAAVARLLK</sequence>
<dbReference type="Pfam" id="PF01590">
    <property type="entry name" value="GAF"/>
    <property type="match status" value="1"/>
</dbReference>
<evidence type="ECO:0000313" key="3">
    <source>
        <dbReference type="Proteomes" id="UP000253426"/>
    </source>
</evidence>
<keyword evidence="3" id="KW-1185">Reference proteome</keyword>
<proteinExistence type="predicted"/>
<dbReference type="RefSeq" id="WP_113960406.1">
    <property type="nucleotide sequence ID" value="NZ_QNRR01000008.1"/>
</dbReference>
<protein>
    <submittedName>
        <fullName evidence="2">GAF domain-containing protein</fullName>
    </submittedName>
</protein>
<dbReference type="Proteomes" id="UP000253426">
    <property type="component" value="Unassembled WGS sequence"/>
</dbReference>
<dbReference type="SMART" id="SM00065">
    <property type="entry name" value="GAF"/>
    <property type="match status" value="1"/>
</dbReference>
<gene>
    <name evidence="2" type="ORF">DES53_108257</name>
</gene>
<evidence type="ECO:0000259" key="1">
    <source>
        <dbReference type="SMART" id="SM00065"/>
    </source>
</evidence>
<evidence type="ECO:0000313" key="2">
    <source>
        <dbReference type="EMBL" id="RBP40550.1"/>
    </source>
</evidence>
<dbReference type="InterPro" id="IPR029016">
    <property type="entry name" value="GAF-like_dom_sf"/>
</dbReference>
<dbReference type="SUPFAM" id="SSF55781">
    <property type="entry name" value="GAF domain-like"/>
    <property type="match status" value="1"/>
</dbReference>
<name>A0A366HET2_9BACT</name>
<dbReference type="EMBL" id="QNRR01000008">
    <property type="protein sequence ID" value="RBP40550.1"/>
    <property type="molecule type" value="Genomic_DNA"/>
</dbReference>
<organism evidence="2 3">
    <name type="scientific">Roseimicrobium gellanilyticum</name>
    <dbReference type="NCBI Taxonomy" id="748857"/>
    <lineage>
        <taxon>Bacteria</taxon>
        <taxon>Pseudomonadati</taxon>
        <taxon>Verrucomicrobiota</taxon>
        <taxon>Verrucomicrobiia</taxon>
        <taxon>Verrucomicrobiales</taxon>
        <taxon>Verrucomicrobiaceae</taxon>
        <taxon>Roseimicrobium</taxon>
    </lineage>
</organism>
<dbReference type="OrthoDB" id="9813151at2"/>
<dbReference type="AlphaFoldDB" id="A0A366HET2"/>
<feature type="domain" description="GAF" evidence="1">
    <location>
        <begin position="57"/>
        <end position="200"/>
    </location>
</feature>
<comment type="caution">
    <text evidence="2">The sequence shown here is derived from an EMBL/GenBank/DDBJ whole genome shotgun (WGS) entry which is preliminary data.</text>
</comment>
<dbReference type="Gene3D" id="3.30.450.40">
    <property type="match status" value="1"/>
</dbReference>
<accession>A0A366HET2</accession>
<dbReference type="InterPro" id="IPR003018">
    <property type="entry name" value="GAF"/>
</dbReference>
<reference evidence="2 3" key="1">
    <citation type="submission" date="2018-06" db="EMBL/GenBank/DDBJ databases">
        <title>Genomic Encyclopedia of Type Strains, Phase IV (KMG-IV): sequencing the most valuable type-strain genomes for metagenomic binning, comparative biology and taxonomic classification.</title>
        <authorList>
            <person name="Goeker M."/>
        </authorList>
    </citation>
    <scope>NUCLEOTIDE SEQUENCE [LARGE SCALE GENOMIC DNA]</scope>
    <source>
        <strain evidence="2 3">DSM 25532</strain>
    </source>
</reference>